<dbReference type="GO" id="GO:0005886">
    <property type="term" value="C:plasma membrane"/>
    <property type="evidence" value="ECO:0007669"/>
    <property type="project" value="TreeGrafter"/>
</dbReference>
<dbReference type="Gene3D" id="3.30.70.1430">
    <property type="entry name" value="Multidrug efflux transporter AcrB pore domain"/>
    <property type="match status" value="2"/>
</dbReference>
<keyword evidence="1" id="KW-0812">Transmembrane</keyword>
<feature type="transmembrane region" description="Helical" evidence="1">
    <location>
        <begin position="466"/>
        <end position="484"/>
    </location>
</feature>
<dbReference type="Proteomes" id="UP000193450">
    <property type="component" value="Chromosome"/>
</dbReference>
<dbReference type="PANTHER" id="PTHR32063">
    <property type="match status" value="1"/>
</dbReference>
<dbReference type="InterPro" id="IPR027463">
    <property type="entry name" value="AcrB_DN_DC_subdom"/>
</dbReference>
<feature type="transmembrane region" description="Helical" evidence="1">
    <location>
        <begin position="23"/>
        <end position="43"/>
    </location>
</feature>
<feature type="transmembrane region" description="Helical" evidence="1">
    <location>
        <begin position="366"/>
        <end position="385"/>
    </location>
</feature>
<dbReference type="OrthoDB" id="5287122at2"/>
<keyword evidence="1" id="KW-1133">Transmembrane helix</keyword>
<evidence type="ECO:0000313" key="3">
    <source>
        <dbReference type="Proteomes" id="UP000193450"/>
    </source>
</evidence>
<gene>
    <name evidence="2" type="ORF">BST96_20105</name>
</gene>
<dbReference type="Gene3D" id="1.20.1640.10">
    <property type="entry name" value="Multidrug efflux transporter AcrB transmembrane domain"/>
    <property type="match status" value="2"/>
</dbReference>
<organism evidence="2 3">
    <name type="scientific">Oceanicoccus sagamiensis</name>
    <dbReference type="NCBI Taxonomy" id="716816"/>
    <lineage>
        <taxon>Bacteria</taxon>
        <taxon>Pseudomonadati</taxon>
        <taxon>Pseudomonadota</taxon>
        <taxon>Gammaproteobacteria</taxon>
        <taxon>Cellvibrionales</taxon>
        <taxon>Spongiibacteraceae</taxon>
        <taxon>Oceanicoccus</taxon>
    </lineage>
</organism>
<evidence type="ECO:0000256" key="1">
    <source>
        <dbReference type="SAM" id="Phobius"/>
    </source>
</evidence>
<dbReference type="InterPro" id="IPR001036">
    <property type="entry name" value="Acrflvin-R"/>
</dbReference>
<reference evidence="2 3" key="1">
    <citation type="submission" date="2016-11" db="EMBL/GenBank/DDBJ databases">
        <title>Trade-off between light-utilization and light-protection in marine flavobacteria.</title>
        <authorList>
            <person name="Kumagai Y."/>
        </authorList>
    </citation>
    <scope>NUCLEOTIDE SEQUENCE [LARGE SCALE GENOMIC DNA]</scope>
    <source>
        <strain evidence="2 3">NBRC 107125</strain>
    </source>
</reference>
<feature type="transmembrane region" description="Helical" evidence="1">
    <location>
        <begin position="439"/>
        <end position="459"/>
    </location>
</feature>
<feature type="transmembrane region" description="Helical" evidence="1">
    <location>
        <begin position="544"/>
        <end position="565"/>
    </location>
</feature>
<dbReference type="GO" id="GO:0042910">
    <property type="term" value="F:xenobiotic transmembrane transporter activity"/>
    <property type="evidence" value="ECO:0007669"/>
    <property type="project" value="TreeGrafter"/>
</dbReference>
<evidence type="ECO:0000313" key="2">
    <source>
        <dbReference type="EMBL" id="ARN76202.1"/>
    </source>
</evidence>
<sequence length="1048" mass="115130">MNKAADNAADRTGIIAWFTKNPVAANLLMIVIIVVGIGSGSVIQRAMFPEIEVPIISIVIAYPGAAPEEVELGVVLKVEEALKDLEGIKRLTAEARESIANIWIEPADGFDLDNLMDTIKNRIDGIQHFPQEAEKPTINRWAMRDVALMLQIYGDLDERGMKNLAEEVKRELMAYTEVSMVEIQGVRNYEIGIEMSEHQLREYHLTLGEVADIINASSLNLPGGSVRTDNGDIMLRTTGQAYRQYDFEAIVLKTFPDGTRLTLGDIANVNDGFVDEIGFALFDGRPSVGLAVMAIGDQDELETAKRALKYVEQKNAKLPEGVELAHWMDVTYYLEERLGMMYKNLAFGALLVFIVLALFLEIKLAFWVMIGIPVCFFGAIAVFNLPIIGGSLNVLSLFGFILVLGIVVDDAIIIGESVYSEQERSGLSIRSVIDGTHNVATPATFGVLTTIMAFLPTLLTSGVMGALPAAVGWVVILCLIFSLVESKWILPAHLAHSKPVTNRWLKAVGVLPAATNSKLRQFIEARYRPFVKRCIANRYTTLAAFLSLLIMTFGLMTGGIVRYVVFPEVPADMIQAELKMADGTSQQQTLDAMIRIDEGLRQVERDYQQETGTDSKVIQHTFSYGFERINGILMGELTKSDIRDINSDEVMRRWRENVGDISGAEVLSFTAPDGPKVGPAISFDLIHEDFDVLKAAAAELEAQLKTYEGVYDVQNGASATSDEFHLDILPEAEALGLTRFDLGSQVRHAFYGAEAQRIQRGIDEIKVMVRYPMEDRHTTSSLDSMFIRTPGGDAVPFDSVAKLEVKPGLNKTNHINFQRAVSVDAEANKQIIEPSRVTNELLSEFLPGLAERYPDLVYRRSGMSDEEAKTGRSLLIGFTLALFGIYALLAIPTKSYMQPLIIMGAIPFGIIGAIVGHLITGYAFSMMSFFGVIALSGVVVNDSLIMVDFINRSVAKGTPVYQAVVDAGCKRFRAIFLTSLTTFFGLLPVLLETSVQAQQVVPMAVSLAFGIVFATVITLLLLPCMYIVLEDLKGSNVEKTTDPLATSS</sequence>
<proteinExistence type="predicted"/>
<feature type="transmembrane region" description="Helical" evidence="1">
    <location>
        <begin position="341"/>
        <end position="360"/>
    </location>
</feature>
<protein>
    <submittedName>
        <fullName evidence="2">Acriflavin resistance protein</fullName>
    </submittedName>
</protein>
<dbReference type="Gene3D" id="3.30.2090.10">
    <property type="entry name" value="Multidrug efflux transporter AcrB TolC docking domain, DN and DC subdomains"/>
    <property type="match status" value="2"/>
</dbReference>
<keyword evidence="3" id="KW-1185">Reference proteome</keyword>
<dbReference type="STRING" id="716816.BST96_20105"/>
<dbReference type="SUPFAM" id="SSF82693">
    <property type="entry name" value="Multidrug efflux transporter AcrB pore domain, PN1, PN2, PC1 and PC2 subdomains"/>
    <property type="match status" value="2"/>
</dbReference>
<feature type="transmembrane region" description="Helical" evidence="1">
    <location>
        <begin position="1003"/>
        <end position="1029"/>
    </location>
</feature>
<feature type="transmembrane region" description="Helical" evidence="1">
    <location>
        <begin position="874"/>
        <end position="893"/>
    </location>
</feature>
<dbReference type="PANTHER" id="PTHR32063:SF33">
    <property type="entry name" value="RND SUPERFAMILY EFFLUX PUMP PERMEASE COMPONENT"/>
    <property type="match status" value="1"/>
</dbReference>
<dbReference type="Gene3D" id="3.30.70.1320">
    <property type="entry name" value="Multidrug efflux transporter AcrB pore domain like"/>
    <property type="match status" value="1"/>
</dbReference>
<dbReference type="AlphaFoldDB" id="A0A1X9NII5"/>
<feature type="transmembrane region" description="Helical" evidence="1">
    <location>
        <begin position="900"/>
        <end position="923"/>
    </location>
</feature>
<dbReference type="SUPFAM" id="SSF82866">
    <property type="entry name" value="Multidrug efflux transporter AcrB transmembrane domain"/>
    <property type="match status" value="2"/>
</dbReference>
<keyword evidence="1" id="KW-0472">Membrane</keyword>
<name>A0A1X9NII5_9GAMM</name>
<feature type="transmembrane region" description="Helical" evidence="1">
    <location>
        <begin position="929"/>
        <end position="951"/>
    </location>
</feature>
<dbReference type="EMBL" id="CP019343">
    <property type="protein sequence ID" value="ARN76202.1"/>
    <property type="molecule type" value="Genomic_DNA"/>
</dbReference>
<dbReference type="Gene3D" id="3.30.70.1440">
    <property type="entry name" value="Multidrug efflux transporter AcrB pore domain"/>
    <property type="match status" value="1"/>
</dbReference>
<dbReference type="SUPFAM" id="SSF82714">
    <property type="entry name" value="Multidrug efflux transporter AcrB TolC docking domain, DN and DC subdomains"/>
    <property type="match status" value="2"/>
</dbReference>
<dbReference type="KEGG" id="osg:BST96_20105"/>
<dbReference type="Pfam" id="PF00873">
    <property type="entry name" value="ACR_tran"/>
    <property type="match status" value="1"/>
</dbReference>
<accession>A0A1X9NII5</accession>
<feature type="transmembrane region" description="Helical" evidence="1">
    <location>
        <begin position="397"/>
        <end position="419"/>
    </location>
</feature>
<feature type="transmembrane region" description="Helical" evidence="1">
    <location>
        <begin position="972"/>
        <end position="991"/>
    </location>
</feature>
<dbReference type="PRINTS" id="PR00702">
    <property type="entry name" value="ACRIFLAVINRP"/>
</dbReference>
<dbReference type="RefSeq" id="WP_085760403.1">
    <property type="nucleotide sequence ID" value="NZ_CP019343.1"/>
</dbReference>